<evidence type="ECO:0000256" key="5">
    <source>
        <dbReference type="ARBA" id="ARBA00023270"/>
    </source>
</evidence>
<dbReference type="EMBL" id="LC066370">
    <property type="protein sequence ID" value="BAT25559.1"/>
    <property type="molecule type" value="Genomic_DNA"/>
</dbReference>
<dbReference type="SUPFAM" id="SSF51569">
    <property type="entry name" value="Aldolase"/>
    <property type="match status" value="1"/>
</dbReference>
<name>A0A0P0YW83_9HYPH</name>
<evidence type="ECO:0000256" key="6">
    <source>
        <dbReference type="ARBA" id="ARBA00048791"/>
    </source>
</evidence>
<dbReference type="GO" id="GO:0016052">
    <property type="term" value="P:carbohydrate catabolic process"/>
    <property type="evidence" value="ECO:0007669"/>
    <property type="project" value="TreeGrafter"/>
</dbReference>
<dbReference type="InterPro" id="IPR002915">
    <property type="entry name" value="DeoC/FbaB/LacD_aldolase"/>
</dbReference>
<organism evidence="8">
    <name type="scientific">Aureimonas altamirensis</name>
    <dbReference type="NCBI Taxonomy" id="370622"/>
    <lineage>
        <taxon>Bacteria</taxon>
        <taxon>Pseudomonadati</taxon>
        <taxon>Pseudomonadota</taxon>
        <taxon>Alphaproteobacteria</taxon>
        <taxon>Hyphomicrobiales</taxon>
        <taxon>Aurantimonadaceae</taxon>
        <taxon>Aureimonas</taxon>
    </lineage>
</organism>
<evidence type="ECO:0000256" key="1">
    <source>
        <dbReference type="ARBA" id="ARBA00004816"/>
    </source>
</evidence>
<dbReference type="GO" id="GO:0004139">
    <property type="term" value="F:deoxyribose-phosphate aldolase activity"/>
    <property type="evidence" value="ECO:0007669"/>
    <property type="project" value="UniProtKB-UniRule"/>
</dbReference>
<dbReference type="SMART" id="SM01133">
    <property type="entry name" value="DeoC"/>
    <property type="match status" value="1"/>
</dbReference>
<dbReference type="GO" id="GO:0005737">
    <property type="term" value="C:cytoplasm"/>
    <property type="evidence" value="ECO:0007669"/>
    <property type="project" value="InterPro"/>
</dbReference>
<dbReference type="RefSeq" id="WP_060599814.1">
    <property type="nucleotide sequence ID" value="NZ_BBWQ01000001.1"/>
</dbReference>
<comment type="pathway">
    <text evidence="1">Carbohydrate degradation; 2-deoxy-D-ribose 1-phosphate degradation; D-glyceraldehyde 3-phosphate and acetaldehyde from 2-deoxy-alpha-D-ribose 1-phosphate: step 2/2.</text>
</comment>
<evidence type="ECO:0000256" key="2">
    <source>
        <dbReference type="ARBA" id="ARBA00009473"/>
    </source>
</evidence>
<dbReference type="EC" id="4.1.2.4" evidence="3 7"/>
<dbReference type="PANTHER" id="PTHR10889">
    <property type="entry name" value="DEOXYRIBOSE-PHOSPHATE ALDOLASE"/>
    <property type="match status" value="1"/>
</dbReference>
<evidence type="ECO:0000256" key="7">
    <source>
        <dbReference type="NCBIfam" id="TIGR00126"/>
    </source>
</evidence>
<comment type="catalytic activity">
    <reaction evidence="6">
        <text>2-deoxy-D-ribose 5-phosphate = D-glyceraldehyde 3-phosphate + acetaldehyde</text>
        <dbReference type="Rhea" id="RHEA:12821"/>
        <dbReference type="ChEBI" id="CHEBI:15343"/>
        <dbReference type="ChEBI" id="CHEBI:59776"/>
        <dbReference type="ChEBI" id="CHEBI:62877"/>
        <dbReference type="EC" id="4.1.2.4"/>
    </reaction>
</comment>
<dbReference type="NCBIfam" id="TIGR00126">
    <property type="entry name" value="deoC"/>
    <property type="match status" value="1"/>
</dbReference>
<sequence>MQDQDLARRLVGCLDLTDLNDNCTQDDIAALIARAQMQVGPVAAICIWPRFVAYARRLAGDGIRIATVVNFPSGTADVDASVEEAAQAIADGADEIDYVLSRAGTVAEVSAMRDACQGRTLKIILETGEREGAAAIARVAEVALEGGADFIKTSTGKTPTGATPEAVAVMLDVLRRSGRAAGIKPSGGIRGFANARRYFDMAEAAMGTGWVEPGTFRLGASSLLTDLLAVAEGKPAAEGREGY</sequence>
<dbReference type="Pfam" id="PF01791">
    <property type="entry name" value="DeoC"/>
    <property type="match status" value="1"/>
</dbReference>
<proteinExistence type="inferred from homology"/>
<keyword evidence="4" id="KW-0456">Lyase</keyword>
<reference evidence="8" key="1">
    <citation type="journal article" date="2015" name="Proc. Natl. Acad. Sci. U.S.A.">
        <title>Bacterial clade with the ribosomal RNA operon on a small plasmid rather than the chromosome.</title>
        <authorList>
            <person name="Anda M."/>
            <person name="Ohtsubo Y."/>
            <person name="Okubo T."/>
            <person name="Sugawara M."/>
            <person name="Nagata Y."/>
            <person name="Tsuda M."/>
            <person name="Minamisawa K."/>
            <person name="Mitsui H."/>
        </authorList>
    </citation>
    <scope>NUCLEOTIDE SEQUENCE</scope>
    <source>
        <strain evidence="8">DSM 21988</strain>
    </source>
</reference>
<accession>A0A0P0YW83</accession>
<dbReference type="GO" id="GO:0009264">
    <property type="term" value="P:deoxyribonucleotide catabolic process"/>
    <property type="evidence" value="ECO:0007669"/>
    <property type="project" value="UniProtKB-UniRule"/>
</dbReference>
<dbReference type="InterPro" id="IPR013785">
    <property type="entry name" value="Aldolase_TIM"/>
</dbReference>
<evidence type="ECO:0000313" key="8">
    <source>
        <dbReference type="EMBL" id="BAT25559.1"/>
    </source>
</evidence>
<evidence type="ECO:0000256" key="3">
    <source>
        <dbReference type="ARBA" id="ARBA00012515"/>
    </source>
</evidence>
<protein>
    <recommendedName>
        <fullName evidence="3 7">Deoxyribose-phosphate aldolase</fullName>
        <ecNumber evidence="3 7">4.1.2.4</ecNumber>
    </recommendedName>
</protein>
<dbReference type="AlphaFoldDB" id="A0A0P0YW83"/>
<comment type="similarity">
    <text evidence="2">Belongs to the DeoC/FbaB aldolase family. DeoC type 2 subfamily.</text>
</comment>
<dbReference type="InterPro" id="IPR011343">
    <property type="entry name" value="DeoC"/>
</dbReference>
<dbReference type="PANTHER" id="PTHR10889:SF3">
    <property type="entry name" value="DEOXYRIBOSE-PHOSPHATE ALDOLASE"/>
    <property type="match status" value="1"/>
</dbReference>
<keyword evidence="5" id="KW-0704">Schiff base</keyword>
<dbReference type="PIRSF" id="PIRSF001357">
    <property type="entry name" value="DeoC"/>
    <property type="match status" value="1"/>
</dbReference>
<dbReference type="Gene3D" id="3.20.20.70">
    <property type="entry name" value="Aldolase class I"/>
    <property type="match status" value="1"/>
</dbReference>
<evidence type="ECO:0000256" key="4">
    <source>
        <dbReference type="ARBA" id="ARBA00023239"/>
    </source>
</evidence>